<organism evidence="2 3">
    <name type="scientific">Lophium mytilinum</name>
    <dbReference type="NCBI Taxonomy" id="390894"/>
    <lineage>
        <taxon>Eukaryota</taxon>
        <taxon>Fungi</taxon>
        <taxon>Dikarya</taxon>
        <taxon>Ascomycota</taxon>
        <taxon>Pezizomycotina</taxon>
        <taxon>Dothideomycetes</taxon>
        <taxon>Pleosporomycetidae</taxon>
        <taxon>Mytilinidiales</taxon>
        <taxon>Mytilinidiaceae</taxon>
        <taxon>Lophium</taxon>
    </lineage>
</organism>
<proteinExistence type="predicted"/>
<accession>A0A6A6QPE7</accession>
<dbReference type="AlphaFoldDB" id="A0A6A6QPE7"/>
<feature type="region of interest" description="Disordered" evidence="1">
    <location>
        <begin position="126"/>
        <end position="167"/>
    </location>
</feature>
<sequence length="276" mass="30149">MSETPVASSSNLARIRDNQRRSRARRKEYLHELETKLRSCEQTGVEASAEIQNAARRVLEENKRLRALLRERGVSESEIVAVMGRHVSTPEHASAAPVLDSILGQKRACNGQTSCGRVPCVPSGATSVPLPPTLSLSHQRSKGLETGNESASPHSIGSSSIDTPTSIPTPTFTHMPTATQQSEMPDESYRQLNYAYEIPSAQWMYPEETNYLPDQSLYNNTSSCVYAANIIRSMRSNVGAELEADLGCRELGADCAVDNSVVFNAIEKYADHSHGA</sequence>
<dbReference type="PANTHER" id="PTHR42070:SF1">
    <property type="entry name" value="FILAMENT ASSOCIATED PROTEIN, PUTATIVE (AFU_ORTHOLOGUE AFUA_8G06630)-RELATED"/>
    <property type="match status" value="1"/>
</dbReference>
<feature type="compositionally biased region" description="Low complexity" evidence="1">
    <location>
        <begin position="150"/>
        <end position="167"/>
    </location>
</feature>
<feature type="compositionally biased region" description="Polar residues" evidence="1">
    <location>
        <begin position="1"/>
        <end position="12"/>
    </location>
</feature>
<reference evidence="2" key="1">
    <citation type="journal article" date="2020" name="Stud. Mycol.">
        <title>101 Dothideomycetes genomes: a test case for predicting lifestyles and emergence of pathogens.</title>
        <authorList>
            <person name="Haridas S."/>
            <person name="Albert R."/>
            <person name="Binder M."/>
            <person name="Bloem J."/>
            <person name="Labutti K."/>
            <person name="Salamov A."/>
            <person name="Andreopoulos B."/>
            <person name="Baker S."/>
            <person name="Barry K."/>
            <person name="Bills G."/>
            <person name="Bluhm B."/>
            <person name="Cannon C."/>
            <person name="Castanera R."/>
            <person name="Culley D."/>
            <person name="Daum C."/>
            <person name="Ezra D."/>
            <person name="Gonzalez J."/>
            <person name="Henrissat B."/>
            <person name="Kuo A."/>
            <person name="Liang C."/>
            <person name="Lipzen A."/>
            <person name="Lutzoni F."/>
            <person name="Magnuson J."/>
            <person name="Mondo S."/>
            <person name="Nolan M."/>
            <person name="Ohm R."/>
            <person name="Pangilinan J."/>
            <person name="Park H.-J."/>
            <person name="Ramirez L."/>
            <person name="Alfaro M."/>
            <person name="Sun H."/>
            <person name="Tritt A."/>
            <person name="Yoshinaga Y."/>
            <person name="Zwiers L.-H."/>
            <person name="Turgeon B."/>
            <person name="Goodwin S."/>
            <person name="Spatafora J."/>
            <person name="Crous P."/>
            <person name="Grigoriev I."/>
        </authorList>
    </citation>
    <scope>NUCLEOTIDE SEQUENCE</scope>
    <source>
        <strain evidence="2">CBS 269.34</strain>
    </source>
</reference>
<dbReference type="OrthoDB" id="4505928at2759"/>
<dbReference type="Proteomes" id="UP000799750">
    <property type="component" value="Unassembled WGS sequence"/>
</dbReference>
<evidence type="ECO:0000256" key="1">
    <source>
        <dbReference type="SAM" id="MobiDB-lite"/>
    </source>
</evidence>
<dbReference type="PANTHER" id="PTHR42070">
    <property type="entry name" value="FILAMENT ASSOCIATED PROTEIN, PUTATIVE (AFU_ORTHOLOGUE AFUA_8G06630)-RELATED"/>
    <property type="match status" value="1"/>
</dbReference>
<feature type="region of interest" description="Disordered" evidence="1">
    <location>
        <begin position="1"/>
        <end position="23"/>
    </location>
</feature>
<evidence type="ECO:0000313" key="2">
    <source>
        <dbReference type="EMBL" id="KAF2494019.1"/>
    </source>
</evidence>
<evidence type="ECO:0000313" key="3">
    <source>
        <dbReference type="Proteomes" id="UP000799750"/>
    </source>
</evidence>
<protein>
    <recommendedName>
        <fullName evidence="4">BZIP domain-containing protein</fullName>
    </recommendedName>
</protein>
<dbReference type="EMBL" id="MU004191">
    <property type="protein sequence ID" value="KAF2494019.1"/>
    <property type="molecule type" value="Genomic_DNA"/>
</dbReference>
<dbReference type="CDD" id="cd14688">
    <property type="entry name" value="bZIP_YAP"/>
    <property type="match status" value="1"/>
</dbReference>
<keyword evidence="3" id="KW-1185">Reference proteome</keyword>
<name>A0A6A6QPE7_9PEZI</name>
<gene>
    <name evidence="2" type="ORF">BU16DRAFT_62105</name>
</gene>
<evidence type="ECO:0008006" key="4">
    <source>
        <dbReference type="Google" id="ProtNLM"/>
    </source>
</evidence>